<feature type="transmembrane region" description="Helical" evidence="2">
    <location>
        <begin position="177"/>
        <end position="199"/>
    </location>
</feature>
<name>A0ABN6MEM9_9ACTN</name>
<dbReference type="Gene3D" id="1.10.260.40">
    <property type="entry name" value="lambda repressor-like DNA-binding domains"/>
    <property type="match status" value="1"/>
</dbReference>
<dbReference type="RefSeq" id="WP_244385718.1">
    <property type="nucleotide sequence ID" value="NZ_AP025564.1"/>
</dbReference>
<feature type="region of interest" description="Disordered" evidence="1">
    <location>
        <begin position="95"/>
        <end position="159"/>
    </location>
</feature>
<protein>
    <recommendedName>
        <fullName evidence="5">Helix-turn-helix domain-containing protein</fullName>
    </recommendedName>
</protein>
<gene>
    <name evidence="3" type="ORF">CE91St30_17270</name>
</gene>
<reference evidence="3 4" key="1">
    <citation type="submission" date="2022-01" db="EMBL/GenBank/DDBJ databases">
        <title>Novel bile acid biosynthetic pathways are enriched in the microbiome of centenarians.</title>
        <authorList>
            <person name="Sato Y."/>
            <person name="Atarashi K."/>
            <person name="Plichta R.D."/>
            <person name="Arai Y."/>
            <person name="Sasajima S."/>
            <person name="Kearney M.S."/>
            <person name="Suda W."/>
            <person name="Takeshita K."/>
            <person name="Sasaki T."/>
            <person name="Okamoto S."/>
            <person name="Skelly N.A."/>
            <person name="Okamura Y."/>
            <person name="Vlamakis H."/>
            <person name="Li Y."/>
            <person name="Tanoue T."/>
            <person name="Takei H."/>
            <person name="Nittono H."/>
            <person name="Narushima S."/>
            <person name="Irie J."/>
            <person name="Itoh H."/>
            <person name="Moriya K."/>
            <person name="Sugiura Y."/>
            <person name="Suematsu M."/>
            <person name="Moritoki N."/>
            <person name="Shibata S."/>
            <person name="Littman R.D."/>
            <person name="Fischbach A.M."/>
            <person name="Uwamino Y."/>
            <person name="Inoue T."/>
            <person name="Honda A."/>
            <person name="Hattori M."/>
            <person name="Murai T."/>
            <person name="Xavier J.R."/>
            <person name="Hirose N."/>
            <person name="Honda K."/>
        </authorList>
    </citation>
    <scope>NUCLEOTIDE SEQUENCE [LARGE SCALE GENOMIC DNA]</scope>
    <source>
        <strain evidence="3 4">CE91-St30</strain>
    </source>
</reference>
<evidence type="ECO:0008006" key="5">
    <source>
        <dbReference type="Google" id="ProtNLM"/>
    </source>
</evidence>
<keyword evidence="2" id="KW-0812">Transmembrane</keyword>
<feature type="region of interest" description="Disordered" evidence="1">
    <location>
        <begin position="206"/>
        <end position="242"/>
    </location>
</feature>
<dbReference type="Proteomes" id="UP001320544">
    <property type="component" value="Chromosome"/>
</dbReference>
<dbReference type="PANTHER" id="PTHR34475:SF1">
    <property type="entry name" value="CYTOSKELETON PROTEIN RODZ"/>
    <property type="match status" value="1"/>
</dbReference>
<dbReference type="InterPro" id="IPR050400">
    <property type="entry name" value="Bact_Cytoskel_RodZ"/>
</dbReference>
<keyword evidence="2" id="KW-0472">Membrane</keyword>
<feature type="compositionally biased region" description="Low complexity" evidence="1">
    <location>
        <begin position="224"/>
        <end position="234"/>
    </location>
</feature>
<dbReference type="Pfam" id="PF13413">
    <property type="entry name" value="HTH_25"/>
    <property type="match status" value="1"/>
</dbReference>
<organism evidence="3 4">
    <name type="scientific">Raoultibacter timonensis</name>
    <dbReference type="NCBI Taxonomy" id="1907662"/>
    <lineage>
        <taxon>Bacteria</taxon>
        <taxon>Bacillati</taxon>
        <taxon>Actinomycetota</taxon>
        <taxon>Coriobacteriia</taxon>
        <taxon>Eggerthellales</taxon>
        <taxon>Eggerthellaceae</taxon>
        <taxon>Raoultibacter</taxon>
    </lineage>
</organism>
<proteinExistence type="predicted"/>
<dbReference type="EMBL" id="AP025564">
    <property type="protein sequence ID" value="BDE96394.1"/>
    <property type="molecule type" value="Genomic_DNA"/>
</dbReference>
<dbReference type="InterPro" id="IPR010982">
    <property type="entry name" value="Lambda_DNA-bd_dom_sf"/>
</dbReference>
<feature type="region of interest" description="Disordered" evidence="1">
    <location>
        <begin position="338"/>
        <end position="369"/>
    </location>
</feature>
<accession>A0ABN6MEM9</accession>
<dbReference type="PANTHER" id="PTHR34475">
    <property type="match status" value="1"/>
</dbReference>
<keyword evidence="2" id="KW-1133">Transmembrane helix</keyword>
<keyword evidence="4" id="KW-1185">Reference proteome</keyword>
<evidence type="ECO:0000256" key="2">
    <source>
        <dbReference type="SAM" id="Phobius"/>
    </source>
</evidence>
<evidence type="ECO:0000256" key="1">
    <source>
        <dbReference type="SAM" id="MobiDB-lite"/>
    </source>
</evidence>
<evidence type="ECO:0000313" key="4">
    <source>
        <dbReference type="Proteomes" id="UP001320544"/>
    </source>
</evidence>
<evidence type="ECO:0000313" key="3">
    <source>
        <dbReference type="EMBL" id="BDE96394.1"/>
    </source>
</evidence>
<feature type="compositionally biased region" description="Basic and acidic residues" evidence="1">
    <location>
        <begin position="122"/>
        <end position="148"/>
    </location>
</feature>
<sequence length="369" mass="39320">MDQVSFGTVLQDARMRKGYDLATAARRLRIRPDILQAIEAADFSRMPPRGYARNMVNAYARYLGLNPTEVTRMYLDEAYAYQVGRARSGARQTGFDMSAASGRGRARRDYDEPETSALGRKLYVDDPHGDRRRTEAARGAGRGEEQTHRSSRSALPNTQYTNFYSGPKAPSVASSKLPFIIAGAVILILLVIVLVLVFGQGNSNDADAPKMPVSGLTDPEDSGATDSGADSGGDVQQPTPTKVAPASTVFKYEIGSGASPYVEIIQDDVTIVADDISGPADKEYEVTGKLRFKTTNPDAVKVYQDGEELELTSPYNDGVYEVTVDFAAVLQKWQEENGTAGSAGTAGSDGTAEGANANSGGDAGGSSSE</sequence>